<dbReference type="Pfam" id="PF13441">
    <property type="entry name" value="Gly-zipper_YMGG"/>
    <property type="match status" value="1"/>
</dbReference>
<comment type="caution">
    <text evidence="2">The sequence shown here is derived from an EMBL/GenBank/DDBJ whole genome shotgun (WGS) entry which is preliminary data.</text>
</comment>
<protein>
    <recommendedName>
        <fullName evidence="1">YMGG-like Gly-zipper domain-containing protein</fullName>
    </recommendedName>
</protein>
<reference evidence="2 3" key="1">
    <citation type="submission" date="2020-11" db="EMBL/GenBank/DDBJ databases">
        <authorList>
            <person name="Kim M.K."/>
        </authorList>
    </citation>
    <scope>NUCLEOTIDE SEQUENCE [LARGE SCALE GENOMIC DNA]</scope>
    <source>
        <strain evidence="2 3">BT290</strain>
    </source>
</reference>
<gene>
    <name evidence="2" type="ORF">I2H36_04315</name>
</gene>
<keyword evidence="3" id="KW-1185">Reference proteome</keyword>
<feature type="domain" description="YMGG-like Gly-zipper" evidence="1">
    <location>
        <begin position="8"/>
        <end position="46"/>
    </location>
</feature>
<proteinExistence type="predicted"/>
<dbReference type="EMBL" id="JADQDN010000002">
    <property type="protein sequence ID" value="MBF9195251.1"/>
    <property type="molecule type" value="Genomic_DNA"/>
</dbReference>
<evidence type="ECO:0000259" key="1">
    <source>
        <dbReference type="Pfam" id="PF13441"/>
    </source>
</evidence>
<accession>A0ABS0HP38</accession>
<dbReference type="Proteomes" id="UP000611708">
    <property type="component" value="Unassembled WGS sequence"/>
</dbReference>
<dbReference type="InterPro" id="IPR027367">
    <property type="entry name" value="Gly-zipper_YMGG"/>
</dbReference>
<organism evidence="2 3">
    <name type="scientific">Microvirga terrestris</name>
    <dbReference type="NCBI Taxonomy" id="2791024"/>
    <lineage>
        <taxon>Bacteria</taxon>
        <taxon>Pseudomonadati</taxon>
        <taxon>Pseudomonadota</taxon>
        <taxon>Alphaproteobacteria</taxon>
        <taxon>Hyphomicrobiales</taxon>
        <taxon>Methylobacteriaceae</taxon>
        <taxon>Microvirga</taxon>
    </lineage>
</organism>
<sequence>MPHLALAQDGTAAGVATGAVTGAIVGGPVGAVIGAGVGGIAGGVAEQNAKAQSAPNVLVVSDPTTTGSIRQRTCSVDIQGNQSCMDVIR</sequence>
<evidence type="ECO:0000313" key="3">
    <source>
        <dbReference type="Proteomes" id="UP000611708"/>
    </source>
</evidence>
<evidence type="ECO:0000313" key="2">
    <source>
        <dbReference type="EMBL" id="MBF9195251.1"/>
    </source>
</evidence>
<name>A0ABS0HP38_9HYPH</name>